<organism evidence="1 2">
    <name type="scientific">Escherichia coli (strain UMEA 3162-1)</name>
    <dbReference type="NCBI Taxonomy" id="1281200"/>
    <lineage>
        <taxon>Bacteria</taxon>
        <taxon>Pseudomonadati</taxon>
        <taxon>Pseudomonadota</taxon>
        <taxon>Gammaproteobacteria</taxon>
        <taxon>Enterobacterales</taxon>
        <taxon>Enterobacteriaceae</taxon>
        <taxon>Escherichia</taxon>
    </lineage>
</organism>
<gene>
    <name evidence="1" type="ORF">G925_02761</name>
</gene>
<sequence>MINAVEYRLPLGNISPENLDALSELIVKHSDKFNNYVLSSISDDDIRYSYDYYNFEITEIDEYGFHFIAPYSYYEGCVDNNFSGEVEGYAEYEIIDNELVFSLEELPWDVK</sequence>
<dbReference type="HOGENOM" id="CLU_2154379_0_0_6"/>
<dbReference type="AlphaFoldDB" id="A0A0E2L162"/>
<evidence type="ECO:0000313" key="1">
    <source>
        <dbReference type="EMBL" id="EQX25461.1"/>
    </source>
</evidence>
<proteinExistence type="predicted"/>
<dbReference type="RefSeq" id="WP_000606308.1">
    <property type="nucleotide sequence ID" value="NZ_KE701777.1"/>
</dbReference>
<protein>
    <submittedName>
        <fullName evidence="1">Uncharacterized protein</fullName>
    </submittedName>
</protein>
<accession>A0A0E2L162</accession>
<reference evidence="2" key="1">
    <citation type="submission" date="2013-07" db="EMBL/GenBank/DDBJ databases">
        <title>The genome sequence of Escherichia coli UMEA 3162-1.</title>
        <authorList>
            <consortium name="The Broad Institute Genome Sequencing Platform"/>
            <consortium name="The Broad Institute Genome Sequencing Center for Infectious Disease"/>
            <person name="Feldgarden M."/>
            <person name="Frimodt-Moller N."/>
            <person name="Leihof R.F."/>
            <person name="Rasmussen L."/>
            <person name="Young S.K."/>
            <person name="Zeng Q."/>
            <person name="Gargeya S."/>
            <person name="Abouelleil A."/>
            <person name="Alvarado L."/>
            <person name="Berlin A.M."/>
            <person name="Chapman S.B."/>
            <person name="Gainer-Dewar J."/>
            <person name="Goldberg J."/>
            <person name="Gnerre S."/>
            <person name="Griggs A."/>
            <person name="Gujja S."/>
            <person name="Hansen M."/>
            <person name="Howarth C."/>
            <person name="Imamovic A."/>
            <person name="Larimer J."/>
            <person name="McCowan C."/>
            <person name="Murphy C."/>
            <person name="Pearson M."/>
            <person name="Poon T."/>
            <person name="Priest M."/>
            <person name="Roberts A."/>
            <person name="Saif S."/>
            <person name="Shea T."/>
            <person name="Sykes S."/>
            <person name="Wortman J."/>
            <person name="Nusbaum C."/>
            <person name="Birren B."/>
        </authorList>
    </citation>
    <scope>NUCLEOTIDE SEQUENCE [LARGE SCALE GENOMIC DNA]</scope>
    <source>
        <strain evidence="2">UMEA 3162-1</strain>
    </source>
</reference>
<dbReference type="Proteomes" id="UP000016035">
    <property type="component" value="Unassembled WGS sequence"/>
</dbReference>
<dbReference type="PATRIC" id="fig|1281200.3.peg.2857"/>
<dbReference type="EMBL" id="AWBU01000022">
    <property type="protein sequence ID" value="EQX25461.1"/>
    <property type="molecule type" value="Genomic_DNA"/>
</dbReference>
<comment type="caution">
    <text evidence="1">The sequence shown here is derived from an EMBL/GenBank/DDBJ whole genome shotgun (WGS) entry which is preliminary data.</text>
</comment>
<name>A0A0E2L162_ECOU3</name>
<evidence type="ECO:0000313" key="2">
    <source>
        <dbReference type="Proteomes" id="UP000016035"/>
    </source>
</evidence>